<proteinExistence type="predicted"/>
<dbReference type="InterPro" id="IPR051678">
    <property type="entry name" value="AGP_Transferase"/>
</dbReference>
<dbReference type="EMBL" id="JAQJAN010000013">
    <property type="protein sequence ID" value="KAJ5712269.1"/>
    <property type="molecule type" value="Genomic_DNA"/>
</dbReference>
<feature type="non-terminal residue" evidence="1">
    <location>
        <position position="495"/>
    </location>
</feature>
<sequence>SELKVFAYAKFSLQALCRRASTLRQGIPCTCDPNQRPASGGFNWVIFVSFEDGIRWVLRYPHTREFMPIQLGLKLLQSEAATIRYLKAHSDIKSMTIGNPLPSHDMHILTSHSTSADNEIGIPGSEAIDRAKILSQLDNIAWKLSKLPFDRIESIFEEDGPFVIKECLSRGHILHRRCFLEIPRGPFASEADFYDSLASAFSEHVEIMPLSHHCFVAPVPSRDDYQDRKQYERAVDLWSDFVTIGNKIETADNRLDYLIAGDFMRDIIRKHDLSADHRGSFPLCHPDLSVNNIFVDDSSNIACIIDWAFKSSTSESFLFAAPGLPQYGDKLSSDLHGSFKSSFLDSRPKTMEEMLIKKYRESLDRGQEFWTLSRLLNLDSISDYSLFETCWSSAFGPRGLGQYFLEQRRSTRYIQRYKEVQKEDPAPAKVKQDEISYFQNNDLGNAIARKLTIMSEWNTQHTTDGSRRVRQDMFVADSRLWKWIQNCMQDWEDST</sequence>
<reference evidence="1" key="2">
    <citation type="submission" date="2023-01" db="EMBL/GenBank/DDBJ databases">
        <authorList>
            <person name="Petersen C."/>
        </authorList>
    </citation>
    <scope>NUCLEOTIDE SEQUENCE</scope>
    <source>
        <strain evidence="1">IBT 17514</strain>
    </source>
</reference>
<gene>
    <name evidence="1" type="ORF">N7493_008737</name>
</gene>
<reference evidence="1" key="1">
    <citation type="journal article" date="2023" name="IMA Fungus">
        <title>Comparative genomic study of the Penicillium genus elucidates a diverse pangenome and 15 lateral gene transfer events.</title>
        <authorList>
            <person name="Petersen C."/>
            <person name="Sorensen T."/>
            <person name="Nielsen M.R."/>
            <person name="Sondergaard T.E."/>
            <person name="Sorensen J.L."/>
            <person name="Fitzpatrick D.A."/>
            <person name="Frisvad J.C."/>
            <person name="Nielsen K.L."/>
        </authorList>
    </citation>
    <scope>NUCLEOTIDE SEQUENCE</scope>
    <source>
        <strain evidence="1">IBT 17514</strain>
    </source>
</reference>
<dbReference type="AlphaFoldDB" id="A0AAD6HFK3"/>
<name>A0AAD6HFK3_9EURO</name>
<keyword evidence="2" id="KW-1185">Reference proteome</keyword>
<organism evidence="1 2">
    <name type="scientific">Penicillium malachiteum</name>
    <dbReference type="NCBI Taxonomy" id="1324776"/>
    <lineage>
        <taxon>Eukaryota</taxon>
        <taxon>Fungi</taxon>
        <taxon>Dikarya</taxon>
        <taxon>Ascomycota</taxon>
        <taxon>Pezizomycotina</taxon>
        <taxon>Eurotiomycetes</taxon>
        <taxon>Eurotiomycetidae</taxon>
        <taxon>Eurotiales</taxon>
        <taxon>Aspergillaceae</taxon>
        <taxon>Penicillium</taxon>
    </lineage>
</organism>
<dbReference type="SUPFAM" id="SSF56112">
    <property type="entry name" value="Protein kinase-like (PK-like)"/>
    <property type="match status" value="1"/>
</dbReference>
<dbReference type="Proteomes" id="UP001215712">
    <property type="component" value="Unassembled WGS sequence"/>
</dbReference>
<accession>A0AAD6HFK3</accession>
<evidence type="ECO:0008006" key="3">
    <source>
        <dbReference type="Google" id="ProtNLM"/>
    </source>
</evidence>
<evidence type="ECO:0000313" key="1">
    <source>
        <dbReference type="EMBL" id="KAJ5712269.1"/>
    </source>
</evidence>
<dbReference type="InterPro" id="IPR011009">
    <property type="entry name" value="Kinase-like_dom_sf"/>
</dbReference>
<evidence type="ECO:0000313" key="2">
    <source>
        <dbReference type="Proteomes" id="UP001215712"/>
    </source>
</evidence>
<dbReference type="PANTHER" id="PTHR21310">
    <property type="entry name" value="AMINOGLYCOSIDE PHOSPHOTRANSFERASE-RELATED-RELATED"/>
    <property type="match status" value="1"/>
</dbReference>
<comment type="caution">
    <text evidence="1">The sequence shown here is derived from an EMBL/GenBank/DDBJ whole genome shotgun (WGS) entry which is preliminary data.</text>
</comment>
<protein>
    <recommendedName>
        <fullName evidence="3">Aminoglycoside phosphotransferase domain-containing protein</fullName>
    </recommendedName>
</protein>
<dbReference type="PANTHER" id="PTHR21310:SF15">
    <property type="entry name" value="AMINOGLYCOSIDE PHOSPHOTRANSFERASE DOMAIN-CONTAINING PROTEIN"/>
    <property type="match status" value="1"/>
</dbReference>